<dbReference type="KEGG" id="smam:Mal15_55970"/>
<sequence>MFHSIITILTTAAVALHAMLGCCAHHDHSCCETHGLTAVIHQSGEHCHDHDLHGHEHHHHGDADSSSEDTENDCGHQQKHDGGQPHGCDEGDCSFTSVLRTSDLELMLTFSMWCQSLFDVAHTDAMDSLVALNLAAESPPDPLSDSGTARAISQVWRL</sequence>
<name>A0A5B9MM80_9BACT</name>
<dbReference type="EMBL" id="CP036264">
    <property type="protein sequence ID" value="QEG01520.1"/>
    <property type="molecule type" value="Genomic_DNA"/>
</dbReference>
<keyword evidence="3" id="KW-1185">Reference proteome</keyword>
<accession>A0A5B9MM80</accession>
<feature type="compositionally biased region" description="Basic and acidic residues" evidence="1">
    <location>
        <begin position="51"/>
        <end position="63"/>
    </location>
</feature>
<proteinExistence type="predicted"/>
<protein>
    <submittedName>
        <fullName evidence="2">Uncharacterized protein</fullName>
    </submittedName>
</protein>
<evidence type="ECO:0000313" key="3">
    <source>
        <dbReference type="Proteomes" id="UP000321353"/>
    </source>
</evidence>
<reference evidence="2 3" key="1">
    <citation type="submission" date="2019-02" db="EMBL/GenBank/DDBJ databases">
        <title>Planctomycetal bacteria perform biofilm scaping via a novel small molecule.</title>
        <authorList>
            <person name="Jeske O."/>
            <person name="Boedeker C."/>
            <person name="Wiegand S."/>
            <person name="Breitling P."/>
            <person name="Kallscheuer N."/>
            <person name="Jogler M."/>
            <person name="Rohde M."/>
            <person name="Petersen J."/>
            <person name="Medema M.H."/>
            <person name="Surup F."/>
            <person name="Jogler C."/>
        </authorList>
    </citation>
    <scope>NUCLEOTIDE SEQUENCE [LARGE SCALE GENOMIC DNA]</scope>
    <source>
        <strain evidence="2 3">Mal15</strain>
    </source>
</reference>
<dbReference type="Proteomes" id="UP000321353">
    <property type="component" value="Chromosome"/>
</dbReference>
<feature type="compositionally biased region" description="Basic and acidic residues" evidence="1">
    <location>
        <begin position="73"/>
        <end position="86"/>
    </location>
</feature>
<gene>
    <name evidence="2" type="ORF">Mal15_55970</name>
</gene>
<feature type="region of interest" description="Disordered" evidence="1">
    <location>
        <begin position="51"/>
        <end position="86"/>
    </location>
</feature>
<evidence type="ECO:0000256" key="1">
    <source>
        <dbReference type="SAM" id="MobiDB-lite"/>
    </source>
</evidence>
<dbReference type="RefSeq" id="WP_147870590.1">
    <property type="nucleotide sequence ID" value="NZ_CP036264.1"/>
</dbReference>
<dbReference type="AlphaFoldDB" id="A0A5B9MM80"/>
<organism evidence="2 3">
    <name type="scientific">Stieleria maiorica</name>
    <dbReference type="NCBI Taxonomy" id="2795974"/>
    <lineage>
        <taxon>Bacteria</taxon>
        <taxon>Pseudomonadati</taxon>
        <taxon>Planctomycetota</taxon>
        <taxon>Planctomycetia</taxon>
        <taxon>Pirellulales</taxon>
        <taxon>Pirellulaceae</taxon>
        <taxon>Stieleria</taxon>
    </lineage>
</organism>
<evidence type="ECO:0000313" key="2">
    <source>
        <dbReference type="EMBL" id="QEG01520.1"/>
    </source>
</evidence>